<gene>
    <name evidence="1" type="ORF">LMS43_08085</name>
</gene>
<proteinExistence type="predicted"/>
<dbReference type="Proteomes" id="UP001168613">
    <property type="component" value="Unassembled WGS sequence"/>
</dbReference>
<accession>A0ABT8EIX2</accession>
<evidence type="ECO:0000313" key="1">
    <source>
        <dbReference type="EMBL" id="MDN4121243.1"/>
    </source>
</evidence>
<evidence type="ECO:0000313" key="2">
    <source>
        <dbReference type="Proteomes" id="UP001168613"/>
    </source>
</evidence>
<dbReference type="EMBL" id="JAJHNU010000001">
    <property type="protein sequence ID" value="MDN4121243.1"/>
    <property type="molecule type" value="Genomic_DNA"/>
</dbReference>
<protein>
    <submittedName>
        <fullName evidence="1">Uncharacterized protein</fullName>
    </submittedName>
</protein>
<reference evidence="1" key="1">
    <citation type="submission" date="2021-11" db="EMBL/GenBank/DDBJ databases">
        <title>Draft genome sequence of Alcaligenes endophyticus type strain CCUG 75668T.</title>
        <authorList>
            <person name="Salva-Serra F."/>
            <person name="Duran R.E."/>
            <person name="Seeger M."/>
            <person name="Moore E.R.B."/>
            <person name="Jaen-Luchoro D."/>
        </authorList>
    </citation>
    <scope>NUCLEOTIDE SEQUENCE</scope>
    <source>
        <strain evidence="1">CCUG 75668</strain>
    </source>
</reference>
<keyword evidence="2" id="KW-1185">Reference proteome</keyword>
<dbReference type="RefSeq" id="WP_266124865.1">
    <property type="nucleotide sequence ID" value="NZ_JAJHNU010000001.1"/>
</dbReference>
<sequence>MALPRFLYGDPSNHIDHIRKERKKYEARQPAAKREQAREGLKALFGEGERAKVRR</sequence>
<name>A0ABT8EIX2_9BURK</name>
<organism evidence="1 2">
    <name type="scientific">Alcaligenes endophyticus</name>
    <dbReference type="NCBI Taxonomy" id="1929088"/>
    <lineage>
        <taxon>Bacteria</taxon>
        <taxon>Pseudomonadati</taxon>
        <taxon>Pseudomonadota</taxon>
        <taxon>Betaproteobacteria</taxon>
        <taxon>Burkholderiales</taxon>
        <taxon>Alcaligenaceae</taxon>
        <taxon>Alcaligenes</taxon>
    </lineage>
</organism>
<comment type="caution">
    <text evidence="1">The sequence shown here is derived from an EMBL/GenBank/DDBJ whole genome shotgun (WGS) entry which is preliminary data.</text>
</comment>